<protein>
    <recommendedName>
        <fullName evidence="3">Histidine phosphatase superfamily</fullName>
    </recommendedName>
</protein>
<evidence type="ECO:0008006" key="3">
    <source>
        <dbReference type="Google" id="ProtNLM"/>
    </source>
</evidence>
<dbReference type="Pfam" id="PF00300">
    <property type="entry name" value="His_Phos_1"/>
    <property type="match status" value="2"/>
</dbReference>
<dbReference type="AlphaFoldDB" id="A0A9W7L946"/>
<dbReference type="Proteomes" id="UP001165065">
    <property type="component" value="Unassembled WGS sequence"/>
</dbReference>
<reference evidence="2" key="1">
    <citation type="journal article" date="2023" name="Commun. Biol.">
        <title>Genome analysis of Parmales, the sister group of diatoms, reveals the evolutionary specialization of diatoms from phago-mixotrophs to photoautotrophs.</title>
        <authorList>
            <person name="Ban H."/>
            <person name="Sato S."/>
            <person name="Yoshikawa S."/>
            <person name="Yamada K."/>
            <person name="Nakamura Y."/>
            <person name="Ichinomiya M."/>
            <person name="Sato N."/>
            <person name="Blanc-Mathieu R."/>
            <person name="Endo H."/>
            <person name="Kuwata A."/>
            <person name="Ogata H."/>
        </authorList>
    </citation>
    <scope>NUCLEOTIDE SEQUENCE [LARGE SCALE GENOMIC DNA]</scope>
</reference>
<organism evidence="1 2">
    <name type="scientific">Triparma columacea</name>
    <dbReference type="NCBI Taxonomy" id="722753"/>
    <lineage>
        <taxon>Eukaryota</taxon>
        <taxon>Sar</taxon>
        <taxon>Stramenopiles</taxon>
        <taxon>Ochrophyta</taxon>
        <taxon>Bolidophyceae</taxon>
        <taxon>Parmales</taxon>
        <taxon>Triparmaceae</taxon>
        <taxon>Triparma</taxon>
    </lineage>
</organism>
<dbReference type="OrthoDB" id="48066at2759"/>
<dbReference type="InterPro" id="IPR013078">
    <property type="entry name" value="His_Pase_superF_clade-1"/>
</dbReference>
<dbReference type="InterPro" id="IPR050275">
    <property type="entry name" value="PGM_Phosphatase"/>
</dbReference>
<dbReference type="GO" id="GO:0016791">
    <property type="term" value="F:phosphatase activity"/>
    <property type="evidence" value="ECO:0007669"/>
    <property type="project" value="TreeGrafter"/>
</dbReference>
<proteinExistence type="predicted"/>
<evidence type="ECO:0000313" key="2">
    <source>
        <dbReference type="Proteomes" id="UP001165065"/>
    </source>
</evidence>
<dbReference type="CDD" id="cd07067">
    <property type="entry name" value="HP_PGM_like"/>
    <property type="match status" value="1"/>
</dbReference>
<dbReference type="PANTHER" id="PTHR48100">
    <property type="entry name" value="BROAD-SPECIFICITY PHOSPHATASE YOR283W-RELATED"/>
    <property type="match status" value="1"/>
</dbReference>
<keyword evidence="2" id="KW-1185">Reference proteome</keyword>
<dbReference type="InterPro" id="IPR029033">
    <property type="entry name" value="His_PPase_superfam"/>
</dbReference>
<evidence type="ECO:0000313" key="1">
    <source>
        <dbReference type="EMBL" id="GMI41030.1"/>
    </source>
</evidence>
<accession>A0A9W7L946</accession>
<dbReference type="Gene3D" id="3.40.50.1240">
    <property type="entry name" value="Phosphoglycerate mutase-like"/>
    <property type="match status" value="1"/>
</dbReference>
<dbReference type="EMBL" id="BRYA01000141">
    <property type="protein sequence ID" value="GMI41030.1"/>
    <property type="molecule type" value="Genomic_DNA"/>
</dbReference>
<name>A0A9W7L946_9STRA</name>
<comment type="caution">
    <text evidence="1">The sequence shown here is derived from an EMBL/GenBank/DDBJ whole genome shotgun (WGS) entry which is preliminary data.</text>
</comment>
<gene>
    <name evidence="1" type="ORF">TrCOL_g10589</name>
</gene>
<dbReference type="SUPFAM" id="SSF53254">
    <property type="entry name" value="Phosphoglycerate mutase-like"/>
    <property type="match status" value="1"/>
</dbReference>
<sequence>MSIPAGFKNDPDLSDQGREQAEMVGKELGRLLEERGGGTTILTSEYKRAIETGSIINSHIGRRNHNVLPTSLLNEVNFGFGSTFSPSSPSSGPFDRGLNKVEYKNLVKRSFRSWSSPATLHTSSSPPHADPSESGRCVLLRAKSALSALCTHAASSPSMSCIGVSHSSFLRAVLGVVQGEDLASMYGVKQVNGCINVLEVTAGEGGEWFSEEVEGEEGEEGEGELDEEVRVNREVLRGLNIRGKVINVNDARHLSRGFGTTGGKGFK</sequence>